<evidence type="ECO:0000256" key="8">
    <source>
        <dbReference type="SAM" id="Phobius"/>
    </source>
</evidence>
<evidence type="ECO:0000256" key="2">
    <source>
        <dbReference type="ARBA" id="ARBA00022692"/>
    </source>
</evidence>
<organism evidence="10 11">
    <name type="scientific">Calicophoron daubneyi</name>
    <name type="common">Rumen fluke</name>
    <name type="synonym">Paramphistomum daubneyi</name>
    <dbReference type="NCBI Taxonomy" id="300641"/>
    <lineage>
        <taxon>Eukaryota</taxon>
        <taxon>Metazoa</taxon>
        <taxon>Spiralia</taxon>
        <taxon>Lophotrochozoa</taxon>
        <taxon>Platyhelminthes</taxon>
        <taxon>Trematoda</taxon>
        <taxon>Digenea</taxon>
        <taxon>Plagiorchiida</taxon>
        <taxon>Pronocephalata</taxon>
        <taxon>Paramphistomoidea</taxon>
        <taxon>Paramphistomidae</taxon>
        <taxon>Calicophoron</taxon>
    </lineage>
</organism>
<dbReference type="InterPro" id="IPR017452">
    <property type="entry name" value="GPCR_Rhodpsn_7TM"/>
</dbReference>
<dbReference type="GO" id="GO:0004930">
    <property type="term" value="F:G protein-coupled receptor activity"/>
    <property type="evidence" value="ECO:0007669"/>
    <property type="project" value="UniProtKB-KW"/>
</dbReference>
<evidence type="ECO:0000256" key="4">
    <source>
        <dbReference type="ARBA" id="ARBA00023040"/>
    </source>
</evidence>
<dbReference type="PANTHER" id="PTHR45695:SF9">
    <property type="entry name" value="LEUCOKININ RECEPTOR"/>
    <property type="match status" value="1"/>
</dbReference>
<dbReference type="SUPFAM" id="SSF81321">
    <property type="entry name" value="Family A G protein-coupled receptor-like"/>
    <property type="match status" value="1"/>
</dbReference>
<dbReference type="Pfam" id="PF00001">
    <property type="entry name" value="7tm_1"/>
    <property type="match status" value="1"/>
</dbReference>
<accession>A0AAV2TFG1</accession>
<keyword evidence="5 8" id="KW-0472">Membrane</keyword>
<name>A0AAV2TFG1_CALDB</name>
<proteinExistence type="predicted"/>
<dbReference type="PROSITE" id="PS50262">
    <property type="entry name" value="G_PROTEIN_RECEP_F1_2"/>
    <property type="match status" value="1"/>
</dbReference>
<feature type="transmembrane region" description="Helical" evidence="8">
    <location>
        <begin position="131"/>
        <end position="153"/>
    </location>
</feature>
<protein>
    <recommendedName>
        <fullName evidence="9">G-protein coupled receptors family 1 profile domain-containing protein</fullName>
    </recommendedName>
</protein>
<feature type="transmembrane region" description="Helical" evidence="8">
    <location>
        <begin position="100"/>
        <end position="119"/>
    </location>
</feature>
<evidence type="ECO:0000256" key="6">
    <source>
        <dbReference type="ARBA" id="ARBA00023170"/>
    </source>
</evidence>
<keyword evidence="2 8" id="KW-0812">Transmembrane</keyword>
<feature type="domain" description="G-protein coupled receptors family 1 profile" evidence="9">
    <location>
        <begin position="68"/>
        <end position="286"/>
    </location>
</feature>
<dbReference type="Proteomes" id="UP001497525">
    <property type="component" value="Unassembled WGS sequence"/>
</dbReference>
<gene>
    <name evidence="10" type="ORF">CDAUBV1_LOCUS9092</name>
</gene>
<dbReference type="AlphaFoldDB" id="A0AAV2TFG1"/>
<keyword evidence="3 8" id="KW-1133">Transmembrane helix</keyword>
<evidence type="ECO:0000256" key="3">
    <source>
        <dbReference type="ARBA" id="ARBA00022989"/>
    </source>
</evidence>
<dbReference type="InterPro" id="IPR000276">
    <property type="entry name" value="GPCR_Rhodpsn"/>
</dbReference>
<evidence type="ECO:0000259" key="9">
    <source>
        <dbReference type="PROSITE" id="PS50262"/>
    </source>
</evidence>
<evidence type="ECO:0000313" key="11">
    <source>
        <dbReference type="Proteomes" id="UP001497525"/>
    </source>
</evidence>
<evidence type="ECO:0000256" key="1">
    <source>
        <dbReference type="ARBA" id="ARBA00004141"/>
    </source>
</evidence>
<feature type="transmembrane region" description="Helical" evidence="8">
    <location>
        <begin position="174"/>
        <end position="194"/>
    </location>
</feature>
<evidence type="ECO:0000256" key="5">
    <source>
        <dbReference type="ARBA" id="ARBA00023136"/>
    </source>
</evidence>
<keyword evidence="4" id="KW-0297">G-protein coupled receptor</keyword>
<feature type="transmembrane region" description="Helical" evidence="8">
    <location>
        <begin position="219"/>
        <end position="243"/>
    </location>
</feature>
<dbReference type="PANTHER" id="PTHR45695">
    <property type="entry name" value="LEUCOKININ RECEPTOR-RELATED"/>
    <property type="match status" value="1"/>
</dbReference>
<evidence type="ECO:0000313" key="10">
    <source>
        <dbReference type="EMBL" id="CAL5135017.1"/>
    </source>
</evidence>
<comment type="caution">
    <text evidence="10">The sequence shown here is derived from an EMBL/GenBank/DDBJ whole genome shotgun (WGS) entry which is preliminary data.</text>
</comment>
<dbReference type="EMBL" id="CAXLJL010000245">
    <property type="protein sequence ID" value="CAL5135017.1"/>
    <property type="molecule type" value="Genomic_DNA"/>
</dbReference>
<reference evidence="10" key="1">
    <citation type="submission" date="2024-06" db="EMBL/GenBank/DDBJ databases">
        <authorList>
            <person name="Liu X."/>
            <person name="Lenzi L."/>
            <person name="Haldenby T S."/>
            <person name="Uol C."/>
        </authorList>
    </citation>
    <scope>NUCLEOTIDE SEQUENCE</scope>
</reference>
<keyword evidence="7" id="KW-0807">Transducer</keyword>
<comment type="subcellular location">
    <subcellularLocation>
        <location evidence="1">Membrane</location>
        <topology evidence="1">Multi-pass membrane protein</topology>
    </subcellularLocation>
</comment>
<dbReference type="Gene3D" id="1.20.1070.10">
    <property type="entry name" value="Rhodopsin 7-helix transmembrane proteins"/>
    <property type="match status" value="1"/>
</dbReference>
<dbReference type="PRINTS" id="PR00237">
    <property type="entry name" value="GPCRRHODOPSN"/>
</dbReference>
<dbReference type="GO" id="GO:0005886">
    <property type="term" value="C:plasma membrane"/>
    <property type="evidence" value="ECO:0007669"/>
    <property type="project" value="TreeGrafter"/>
</dbReference>
<keyword evidence="6" id="KW-0675">Receptor</keyword>
<sequence>MLLSLLGNIVSLIIFLHRPSHYRQSTNSAFYSSLRTRSTRVTRSAEDEQPEIASRRIVAKQDCDHRRGMVTRVNFALPHYSGCSPSSFNHYLASLAVSDLLMAIFCIPFTFTQICLGYWPFNYLLCPMVVYAQLVMVTASSLTNTAISLNRLVGVINPMRRKRWNTDSFFCRTSCRLVFIWGVALVGSSVQLVVTRVHTELGLSVCQEAWFGDVQSRGIYTVVLFLVIYAGPLGVQGATYGFISYRLWRRATPGERIRSMEDARLKEKKRVLIINFTYEIYKILIF</sequence>
<evidence type="ECO:0000256" key="7">
    <source>
        <dbReference type="ARBA" id="ARBA00023224"/>
    </source>
</evidence>